<reference evidence="4" key="1">
    <citation type="journal article" date="2019" name="Int. J. Syst. Evol. Microbiol.">
        <title>The Global Catalogue of Microorganisms (GCM) 10K type strain sequencing project: providing services to taxonomists for standard genome sequencing and annotation.</title>
        <authorList>
            <consortium name="The Broad Institute Genomics Platform"/>
            <consortium name="The Broad Institute Genome Sequencing Center for Infectious Disease"/>
            <person name="Wu L."/>
            <person name="Ma J."/>
        </authorList>
    </citation>
    <scope>NUCLEOTIDE SEQUENCE [LARGE SCALE GENOMIC DNA]</scope>
    <source>
        <strain evidence="4">CGMCC 1.14993</strain>
    </source>
</reference>
<feature type="transmembrane region" description="Helical" evidence="2">
    <location>
        <begin position="6"/>
        <end position="24"/>
    </location>
</feature>
<accession>A0A8J3AEN9</accession>
<sequence>MNIVEITLIMLILLMIIIIGLTLVSKYKKQAVKIYTIESFLNGHHLIENEDQKKNLIDRINDIFDDSKDSAGYGESDDGDDGGDGGE</sequence>
<comment type="caution">
    <text evidence="3">The sequence shown here is derived from an EMBL/GenBank/DDBJ whole genome shotgun (WGS) entry which is preliminary data.</text>
</comment>
<dbReference type="RefSeq" id="WP_087997968.1">
    <property type="nucleotide sequence ID" value="NZ_BMHB01000001.1"/>
</dbReference>
<dbReference type="AlphaFoldDB" id="A0A8J3AEN9"/>
<evidence type="ECO:0000256" key="2">
    <source>
        <dbReference type="SAM" id="Phobius"/>
    </source>
</evidence>
<feature type="region of interest" description="Disordered" evidence="1">
    <location>
        <begin position="65"/>
        <end position="87"/>
    </location>
</feature>
<evidence type="ECO:0000256" key="1">
    <source>
        <dbReference type="SAM" id="MobiDB-lite"/>
    </source>
</evidence>
<keyword evidence="2" id="KW-1133">Transmembrane helix</keyword>
<keyword evidence="4" id="KW-1185">Reference proteome</keyword>
<feature type="compositionally biased region" description="Acidic residues" evidence="1">
    <location>
        <begin position="75"/>
        <end position="87"/>
    </location>
</feature>
<keyword evidence="2" id="KW-0812">Transmembrane</keyword>
<organism evidence="3 4">
    <name type="scientific">Gottfriedia solisilvae</name>
    <dbReference type="NCBI Taxonomy" id="1516104"/>
    <lineage>
        <taxon>Bacteria</taxon>
        <taxon>Bacillati</taxon>
        <taxon>Bacillota</taxon>
        <taxon>Bacilli</taxon>
        <taxon>Bacillales</taxon>
        <taxon>Bacillaceae</taxon>
        <taxon>Gottfriedia</taxon>
    </lineage>
</organism>
<keyword evidence="2" id="KW-0472">Membrane</keyword>
<evidence type="ECO:0000313" key="3">
    <source>
        <dbReference type="EMBL" id="GGI12987.1"/>
    </source>
</evidence>
<gene>
    <name evidence="3" type="ORF">GCM10007380_15660</name>
</gene>
<evidence type="ECO:0000313" key="4">
    <source>
        <dbReference type="Proteomes" id="UP000626244"/>
    </source>
</evidence>
<dbReference type="EMBL" id="BMHB01000001">
    <property type="protein sequence ID" value="GGI12987.1"/>
    <property type="molecule type" value="Genomic_DNA"/>
</dbReference>
<proteinExistence type="predicted"/>
<dbReference type="OrthoDB" id="2943853at2"/>
<name>A0A8J3AEN9_9BACI</name>
<dbReference type="Proteomes" id="UP000626244">
    <property type="component" value="Unassembled WGS sequence"/>
</dbReference>
<protein>
    <submittedName>
        <fullName evidence="3">Uncharacterized protein</fullName>
    </submittedName>
</protein>